<feature type="non-terminal residue" evidence="1">
    <location>
        <position position="1"/>
    </location>
</feature>
<organism evidence="1 2">
    <name type="scientific">Pseudomonas savastanoi pv. glycinea str. race 4</name>
    <dbReference type="NCBI Taxonomy" id="875330"/>
    <lineage>
        <taxon>Bacteria</taxon>
        <taxon>Pseudomonadati</taxon>
        <taxon>Pseudomonadota</taxon>
        <taxon>Gammaproteobacteria</taxon>
        <taxon>Pseudomonadales</taxon>
        <taxon>Pseudomonadaceae</taxon>
        <taxon>Pseudomonas</taxon>
    </lineage>
</organism>
<proteinExistence type="predicted"/>
<feature type="non-terminal residue" evidence="1">
    <location>
        <position position="35"/>
    </location>
</feature>
<sequence>ERLEDDLHQQCLGGPRNCDWFFSSEAVLLDTAGRY</sequence>
<accession>F3CJF7</accession>
<dbReference type="AlphaFoldDB" id="F3CJF7"/>
<protein>
    <submittedName>
        <fullName evidence="1">Uncharacterized protein</fullName>
    </submittedName>
</protein>
<reference evidence="1 2" key="1">
    <citation type="journal article" date="2011" name="PLoS Pathog.">
        <title>Dynamic evolution of pathogenicity revealed by sequencing and comparative genomics of 19 Pseudomonas syringae isolates.</title>
        <authorList>
            <person name="Baltrus D.A."/>
            <person name="Nishimura M.T."/>
            <person name="Romanchuk A."/>
            <person name="Chang J.H."/>
            <person name="Mukhtar M.S."/>
            <person name="Cherkis K."/>
            <person name="Roach J."/>
            <person name="Grant S.R."/>
            <person name="Jones C.D."/>
            <person name="Dangl J.L."/>
        </authorList>
    </citation>
    <scope>NUCLEOTIDE SEQUENCE [LARGE SCALE GENOMIC DNA]</scope>
    <source>
        <strain evidence="2">race 4</strain>
    </source>
</reference>
<evidence type="ECO:0000313" key="2">
    <source>
        <dbReference type="Proteomes" id="UP000005466"/>
    </source>
</evidence>
<evidence type="ECO:0000313" key="1">
    <source>
        <dbReference type="EMBL" id="EGH19399.1"/>
    </source>
</evidence>
<comment type="caution">
    <text evidence="1">The sequence shown here is derived from an EMBL/GenBank/DDBJ whole genome shotgun (WGS) entry which is preliminary data.</text>
</comment>
<dbReference type="HOGENOM" id="CLU_3370263_0_0_6"/>
<gene>
    <name evidence="1" type="ORF">Pgy4_41157</name>
</gene>
<dbReference type="EMBL" id="ADWY01004018">
    <property type="protein sequence ID" value="EGH19399.1"/>
    <property type="molecule type" value="Genomic_DNA"/>
</dbReference>
<dbReference type="Proteomes" id="UP000005466">
    <property type="component" value="Unassembled WGS sequence"/>
</dbReference>
<name>F3CJF7_PSESG</name>